<reference evidence="4" key="1">
    <citation type="submission" date="2010-05" db="EMBL/GenBank/DDBJ databases">
        <title>The genome sequence of Magnaporthe poae strain ATCC 64411.</title>
        <authorList>
            <person name="Ma L.-J."/>
            <person name="Dead R."/>
            <person name="Young S."/>
            <person name="Zeng Q."/>
            <person name="Koehrsen M."/>
            <person name="Alvarado L."/>
            <person name="Berlin A."/>
            <person name="Chapman S.B."/>
            <person name="Chen Z."/>
            <person name="Freedman E."/>
            <person name="Gellesch M."/>
            <person name="Goldberg J."/>
            <person name="Griggs A."/>
            <person name="Gujja S."/>
            <person name="Heilman E.R."/>
            <person name="Heiman D."/>
            <person name="Hepburn T."/>
            <person name="Howarth C."/>
            <person name="Jen D."/>
            <person name="Larson L."/>
            <person name="Mehta T."/>
            <person name="Neiman D."/>
            <person name="Pearson M."/>
            <person name="Roberts A."/>
            <person name="Saif S."/>
            <person name="Shea T."/>
            <person name="Shenoy N."/>
            <person name="Sisk P."/>
            <person name="Stolte C."/>
            <person name="Sykes S."/>
            <person name="Walk T."/>
            <person name="White J."/>
            <person name="Yandava C."/>
            <person name="Haas B."/>
            <person name="Nusbaum C."/>
            <person name="Birren B."/>
        </authorList>
    </citation>
    <scope>NUCLEOTIDE SEQUENCE [LARGE SCALE GENOMIC DNA]</scope>
    <source>
        <strain evidence="4">ATCC 64411 / 73-15</strain>
    </source>
</reference>
<reference evidence="2" key="2">
    <citation type="submission" date="2010-05" db="EMBL/GenBank/DDBJ databases">
        <title>The Genome Sequence of Magnaporthe poae strain ATCC 64411.</title>
        <authorList>
            <consortium name="The Broad Institute Genome Sequencing Platform"/>
            <consortium name="Broad Institute Genome Sequencing Center for Infectious Disease"/>
            <person name="Ma L.-J."/>
            <person name="Dead R."/>
            <person name="Young S."/>
            <person name="Zeng Q."/>
            <person name="Koehrsen M."/>
            <person name="Alvarado L."/>
            <person name="Berlin A."/>
            <person name="Chapman S.B."/>
            <person name="Chen Z."/>
            <person name="Freedman E."/>
            <person name="Gellesch M."/>
            <person name="Goldberg J."/>
            <person name="Griggs A."/>
            <person name="Gujja S."/>
            <person name="Heilman E.R."/>
            <person name="Heiman D."/>
            <person name="Hepburn T."/>
            <person name="Howarth C."/>
            <person name="Jen D."/>
            <person name="Larson L."/>
            <person name="Mehta T."/>
            <person name="Neiman D."/>
            <person name="Pearson M."/>
            <person name="Roberts A."/>
            <person name="Saif S."/>
            <person name="Shea T."/>
            <person name="Shenoy N."/>
            <person name="Sisk P."/>
            <person name="Stolte C."/>
            <person name="Sykes S."/>
            <person name="Walk T."/>
            <person name="White J."/>
            <person name="Yandava C."/>
            <person name="Haas B."/>
            <person name="Nusbaum C."/>
            <person name="Birren B."/>
        </authorList>
    </citation>
    <scope>NUCLEOTIDE SEQUENCE</scope>
    <source>
        <strain evidence="2">ATCC 64411</strain>
    </source>
</reference>
<protein>
    <submittedName>
        <fullName evidence="2 3">Uncharacterized protein</fullName>
    </submittedName>
</protein>
<keyword evidence="1" id="KW-1133">Transmembrane helix</keyword>
<gene>
    <name evidence="2" type="ORF">MAPG_09820</name>
</gene>
<dbReference type="EnsemblFungi" id="MAPG_09820T0">
    <property type="protein sequence ID" value="MAPG_09820T0"/>
    <property type="gene ID" value="MAPG_09820"/>
</dbReference>
<feature type="transmembrane region" description="Helical" evidence="1">
    <location>
        <begin position="21"/>
        <end position="45"/>
    </location>
</feature>
<evidence type="ECO:0000313" key="4">
    <source>
        <dbReference type="Proteomes" id="UP000011715"/>
    </source>
</evidence>
<reference evidence="3" key="5">
    <citation type="submission" date="2015-06" db="UniProtKB">
        <authorList>
            <consortium name="EnsemblFungi"/>
        </authorList>
    </citation>
    <scope>IDENTIFICATION</scope>
    <source>
        <strain evidence="3">ATCC 64411</strain>
    </source>
</reference>
<sequence length="70" mass="7706">MSMTVDAVIRRGRAHAPVIYICIYICVHICVCTCICVYLWVYTFIVAEALPPTLGLGNLSHAFSGTRSSK</sequence>
<organism evidence="3 4">
    <name type="scientific">Magnaporthiopsis poae (strain ATCC 64411 / 73-15)</name>
    <name type="common">Kentucky bluegrass fungus</name>
    <name type="synonym">Magnaporthe poae</name>
    <dbReference type="NCBI Taxonomy" id="644358"/>
    <lineage>
        <taxon>Eukaryota</taxon>
        <taxon>Fungi</taxon>
        <taxon>Dikarya</taxon>
        <taxon>Ascomycota</taxon>
        <taxon>Pezizomycotina</taxon>
        <taxon>Sordariomycetes</taxon>
        <taxon>Sordariomycetidae</taxon>
        <taxon>Magnaporthales</taxon>
        <taxon>Magnaporthaceae</taxon>
        <taxon>Magnaporthiopsis</taxon>
    </lineage>
</organism>
<dbReference type="Proteomes" id="UP000011715">
    <property type="component" value="Unassembled WGS sequence"/>
</dbReference>
<keyword evidence="4" id="KW-1185">Reference proteome</keyword>
<keyword evidence="1" id="KW-0812">Transmembrane</keyword>
<accession>A0A0C4EAY3</accession>
<reference evidence="2" key="3">
    <citation type="submission" date="2011-03" db="EMBL/GenBank/DDBJ databases">
        <title>Annotation of Magnaporthe poae ATCC 64411.</title>
        <authorList>
            <person name="Ma L.-J."/>
            <person name="Dead R."/>
            <person name="Young S.K."/>
            <person name="Zeng Q."/>
            <person name="Gargeya S."/>
            <person name="Fitzgerald M."/>
            <person name="Haas B."/>
            <person name="Abouelleil A."/>
            <person name="Alvarado L."/>
            <person name="Arachchi H.M."/>
            <person name="Berlin A."/>
            <person name="Brown A."/>
            <person name="Chapman S.B."/>
            <person name="Chen Z."/>
            <person name="Dunbar C."/>
            <person name="Freedman E."/>
            <person name="Gearin G."/>
            <person name="Gellesch M."/>
            <person name="Goldberg J."/>
            <person name="Griggs A."/>
            <person name="Gujja S."/>
            <person name="Heiman D."/>
            <person name="Howarth C."/>
            <person name="Larson L."/>
            <person name="Lui A."/>
            <person name="MacDonald P.J.P."/>
            <person name="Mehta T."/>
            <person name="Montmayeur A."/>
            <person name="Murphy C."/>
            <person name="Neiman D."/>
            <person name="Pearson M."/>
            <person name="Priest M."/>
            <person name="Roberts A."/>
            <person name="Saif S."/>
            <person name="Shea T."/>
            <person name="Shenoy N."/>
            <person name="Sisk P."/>
            <person name="Stolte C."/>
            <person name="Sykes S."/>
            <person name="Yandava C."/>
            <person name="Wortman J."/>
            <person name="Nusbaum C."/>
            <person name="Birren B."/>
        </authorList>
    </citation>
    <scope>NUCLEOTIDE SEQUENCE</scope>
    <source>
        <strain evidence="2">ATCC 64411</strain>
    </source>
</reference>
<dbReference type="EMBL" id="GL876977">
    <property type="protein sequence ID" value="KLU91299.1"/>
    <property type="molecule type" value="Genomic_DNA"/>
</dbReference>
<evidence type="ECO:0000313" key="2">
    <source>
        <dbReference type="EMBL" id="KLU91299.1"/>
    </source>
</evidence>
<proteinExistence type="predicted"/>
<keyword evidence="1" id="KW-0472">Membrane</keyword>
<dbReference type="EMBL" id="ADBL01002514">
    <property type="status" value="NOT_ANNOTATED_CDS"/>
    <property type="molecule type" value="Genomic_DNA"/>
</dbReference>
<evidence type="ECO:0000313" key="3">
    <source>
        <dbReference type="EnsemblFungi" id="MAPG_09820T0"/>
    </source>
</evidence>
<name>A0A0C4EAY3_MAGP6</name>
<reference evidence="3" key="4">
    <citation type="journal article" date="2015" name="G3 (Bethesda)">
        <title>Genome sequences of three phytopathogenic species of the Magnaporthaceae family of fungi.</title>
        <authorList>
            <person name="Okagaki L.H."/>
            <person name="Nunes C.C."/>
            <person name="Sailsbery J."/>
            <person name="Clay B."/>
            <person name="Brown D."/>
            <person name="John T."/>
            <person name="Oh Y."/>
            <person name="Young N."/>
            <person name="Fitzgerald M."/>
            <person name="Haas B.J."/>
            <person name="Zeng Q."/>
            <person name="Young S."/>
            <person name="Adiconis X."/>
            <person name="Fan L."/>
            <person name="Levin J.Z."/>
            <person name="Mitchell T.K."/>
            <person name="Okubara P.A."/>
            <person name="Farman M.L."/>
            <person name="Kohn L.M."/>
            <person name="Birren B."/>
            <person name="Ma L.-J."/>
            <person name="Dean R.A."/>
        </authorList>
    </citation>
    <scope>NUCLEOTIDE SEQUENCE</scope>
    <source>
        <strain evidence="3">ATCC 64411 / 73-15</strain>
    </source>
</reference>
<evidence type="ECO:0000256" key="1">
    <source>
        <dbReference type="SAM" id="Phobius"/>
    </source>
</evidence>
<dbReference type="VEuPathDB" id="FungiDB:MAPG_09820"/>
<dbReference type="AlphaFoldDB" id="A0A0C4EAY3"/>